<gene>
    <name evidence="3" type="ORF">CUN48_13670</name>
</gene>
<feature type="modified residue" description="4-aspartylphosphate" evidence="1">
    <location>
        <position position="32"/>
    </location>
</feature>
<dbReference type="GO" id="GO:0003677">
    <property type="term" value="F:DNA binding"/>
    <property type="evidence" value="ECO:0007669"/>
    <property type="project" value="UniProtKB-KW"/>
</dbReference>
<dbReference type="AlphaFoldDB" id="A0A2M8Q9L3"/>
<sequence length="34" mass="3828">MEQEGFVVDLALNGLDGMALLEQRPYDLVVLDYT</sequence>
<name>A0A2M8Q9L3_9CHLR</name>
<dbReference type="SUPFAM" id="SSF52172">
    <property type="entry name" value="CheY-like"/>
    <property type="match status" value="1"/>
</dbReference>
<dbReference type="InterPro" id="IPR011006">
    <property type="entry name" value="CheY-like_superfamily"/>
</dbReference>
<evidence type="ECO:0000256" key="1">
    <source>
        <dbReference type="PROSITE-ProRule" id="PRU00169"/>
    </source>
</evidence>
<dbReference type="GO" id="GO:0000160">
    <property type="term" value="P:phosphorelay signal transduction system"/>
    <property type="evidence" value="ECO:0007669"/>
    <property type="project" value="InterPro"/>
</dbReference>
<proteinExistence type="predicted"/>
<organism evidence="3 4">
    <name type="scientific">Candidatus Thermofonsia Clade 3 bacterium</name>
    <dbReference type="NCBI Taxonomy" id="2364212"/>
    <lineage>
        <taxon>Bacteria</taxon>
        <taxon>Bacillati</taxon>
        <taxon>Chloroflexota</taxon>
        <taxon>Candidatus Thermofontia</taxon>
        <taxon>Candidatus Thermofonsia Clade 3</taxon>
    </lineage>
</organism>
<keyword evidence="3" id="KW-0238">DNA-binding</keyword>
<dbReference type="PROSITE" id="PS50110">
    <property type="entry name" value="RESPONSE_REGULATORY"/>
    <property type="match status" value="1"/>
</dbReference>
<evidence type="ECO:0000259" key="2">
    <source>
        <dbReference type="PROSITE" id="PS50110"/>
    </source>
</evidence>
<reference evidence="3 4" key="1">
    <citation type="submission" date="2017-11" db="EMBL/GenBank/DDBJ databases">
        <title>Evolution of Phototrophy in the Chloroflexi Phylum Driven by Horizontal Gene Transfer.</title>
        <authorList>
            <person name="Ward L.M."/>
            <person name="Hemp J."/>
            <person name="Shih P.M."/>
            <person name="Mcglynn S.E."/>
            <person name="Fischer W."/>
        </authorList>
    </citation>
    <scope>NUCLEOTIDE SEQUENCE [LARGE SCALE GENOMIC DNA]</scope>
    <source>
        <strain evidence="3">JP3_7</strain>
    </source>
</reference>
<accession>A0A2M8Q9L3</accession>
<feature type="non-terminal residue" evidence="3">
    <location>
        <position position="34"/>
    </location>
</feature>
<comment type="caution">
    <text evidence="3">The sequence shown here is derived from an EMBL/GenBank/DDBJ whole genome shotgun (WGS) entry which is preliminary data.</text>
</comment>
<dbReference type="Gene3D" id="3.40.50.2300">
    <property type="match status" value="1"/>
</dbReference>
<dbReference type="InterPro" id="IPR001789">
    <property type="entry name" value="Sig_transdc_resp-reg_receiver"/>
</dbReference>
<evidence type="ECO:0000313" key="4">
    <source>
        <dbReference type="Proteomes" id="UP000230790"/>
    </source>
</evidence>
<protein>
    <submittedName>
        <fullName evidence="3">DNA-binding response regulator</fullName>
    </submittedName>
</protein>
<feature type="domain" description="Response regulatory" evidence="2">
    <location>
        <begin position="1"/>
        <end position="34"/>
    </location>
</feature>
<dbReference type="EMBL" id="PGTN01000192">
    <property type="protein sequence ID" value="PJF46464.1"/>
    <property type="molecule type" value="Genomic_DNA"/>
</dbReference>
<keyword evidence="1" id="KW-0597">Phosphoprotein</keyword>
<evidence type="ECO:0000313" key="3">
    <source>
        <dbReference type="EMBL" id="PJF46464.1"/>
    </source>
</evidence>
<dbReference type="Proteomes" id="UP000230790">
    <property type="component" value="Unassembled WGS sequence"/>
</dbReference>